<dbReference type="EMBL" id="JAAHFQ010000086">
    <property type="protein sequence ID" value="NER27273.1"/>
    <property type="molecule type" value="Genomic_DNA"/>
</dbReference>
<dbReference type="Gene3D" id="3.40.50.150">
    <property type="entry name" value="Vaccinia Virus protein VP39"/>
    <property type="match status" value="1"/>
</dbReference>
<dbReference type="Pfam" id="PF05401">
    <property type="entry name" value="NodS"/>
    <property type="match status" value="1"/>
</dbReference>
<protein>
    <submittedName>
        <fullName evidence="1">Uncharacterized protein</fullName>
    </submittedName>
</protein>
<dbReference type="AlphaFoldDB" id="A0A6B3N6S1"/>
<dbReference type="GO" id="GO:0008757">
    <property type="term" value="F:S-adenosylmethionine-dependent methyltransferase activity"/>
    <property type="evidence" value="ECO:0007669"/>
    <property type="project" value="InterPro"/>
</dbReference>
<name>A0A6B3N6S1_9CYAN</name>
<comment type="caution">
    <text evidence="1">The sequence shown here is derived from an EMBL/GenBank/DDBJ whole genome shotgun (WGS) entry which is preliminary data.</text>
</comment>
<dbReference type="SUPFAM" id="SSF53335">
    <property type="entry name" value="S-adenosyl-L-methionine-dependent methyltransferases"/>
    <property type="match status" value="1"/>
</dbReference>
<sequence>MTALLICKFPGDEITLFGNVVLQKSSLQWKALLICADPTGEQSLEDSEDQWRASCFALGIEPIASLRLPLVGNGYYSQASLQSLLNPYLQTFADIYIPDLKEEGSIYWDLIIAIGKIKEHIFIASATGVGTEFCPISKSGMERLIVILNTYYGIRLRSQKIKVSDLHGVRQYRRIKSQLLVQYIEEYVYYNQFYQLNNDNPWDLETSCYEQSRYELEISVLAEISWQSLIEVGACIGSFTSRLSKVFPNRDIIAYEPNPTFFIKLQKRFSKNDRVKVINNDIWKIDQSSDVLFISSVIYYLDYFPLYLLQTPAHYIVFSHIRSFHNQTISPLMYSAGWTCIFKKEILPCIEMFCDIPVQKDGTEIAVWQRHSTK</sequence>
<reference evidence="1" key="1">
    <citation type="submission" date="2019-11" db="EMBL/GenBank/DDBJ databases">
        <title>Genomic insights into an expanded diversity of filamentous marine cyanobacteria reveals the extraordinary biosynthetic potential of Moorea and Okeania.</title>
        <authorList>
            <person name="Ferreira Leao T."/>
            <person name="Wang M."/>
            <person name="Moss N."/>
            <person name="Da Silva R."/>
            <person name="Sanders J."/>
            <person name="Nurk S."/>
            <person name="Gurevich A."/>
            <person name="Humphrey G."/>
            <person name="Reher R."/>
            <person name="Zhu Q."/>
            <person name="Belda-Ferre P."/>
            <person name="Glukhov E."/>
            <person name="Rex R."/>
            <person name="Dorrestein P.C."/>
            <person name="Knight R."/>
            <person name="Pevzner P."/>
            <person name="Gerwick W.H."/>
            <person name="Gerwick L."/>
        </authorList>
    </citation>
    <scope>NUCLEOTIDE SEQUENCE</scope>
    <source>
        <strain evidence="1">SIO1C4</strain>
    </source>
</reference>
<dbReference type="InterPro" id="IPR029063">
    <property type="entry name" value="SAM-dependent_MTases_sf"/>
</dbReference>
<dbReference type="InterPro" id="IPR008715">
    <property type="entry name" value="SAM-MeTfrase_NodS-like"/>
</dbReference>
<accession>A0A6B3N6S1</accession>
<evidence type="ECO:0000313" key="1">
    <source>
        <dbReference type="EMBL" id="NER27273.1"/>
    </source>
</evidence>
<gene>
    <name evidence="1" type="ORF">F6J89_06445</name>
</gene>
<dbReference type="GO" id="GO:0009312">
    <property type="term" value="P:oligosaccharide biosynthetic process"/>
    <property type="evidence" value="ECO:0007669"/>
    <property type="project" value="InterPro"/>
</dbReference>
<proteinExistence type="predicted"/>
<organism evidence="1">
    <name type="scientific">Symploca sp. SIO1C4</name>
    <dbReference type="NCBI Taxonomy" id="2607765"/>
    <lineage>
        <taxon>Bacteria</taxon>
        <taxon>Bacillati</taxon>
        <taxon>Cyanobacteriota</taxon>
        <taxon>Cyanophyceae</taxon>
        <taxon>Coleofasciculales</taxon>
        <taxon>Coleofasciculaceae</taxon>
        <taxon>Symploca</taxon>
    </lineage>
</organism>